<dbReference type="Gene3D" id="3.40.190.10">
    <property type="entry name" value="Periplasmic binding protein-like II"/>
    <property type="match status" value="2"/>
</dbReference>
<feature type="domain" description="Porphobilinogen deaminase C-terminal" evidence="9">
    <location>
        <begin position="221"/>
        <end position="287"/>
    </location>
</feature>
<evidence type="ECO:0000256" key="2">
    <source>
        <dbReference type="ARBA" id="ARBA00005638"/>
    </source>
</evidence>
<comment type="function">
    <text evidence="1 7">Tetrapolymerization of the monopyrrole PBG into the hydroxymethylbilane pre-uroporphyrinogen in several discrete steps.</text>
</comment>
<keyword evidence="4 7" id="KW-0808">Transferase</keyword>
<dbReference type="InterPro" id="IPR022418">
    <property type="entry name" value="Porphobilinogen_deaminase_C"/>
</dbReference>
<accession>W6RVD5</accession>
<sequence length="289" mass="32224">MYFTIATRKSMLAQKQTEIIMNKLKNLGINSEKLLVLTEGDKKLDVTLDKIGGKGVFIKEIELALINKEAHCAVHSMKDVPYDLIDGFEIIAIPEREDARDVFISREGLKIDELKKGATIGTGSIRRAFQLKQIREDLNIVPIRGNIQTRIEKMKNENLDGIVLAAAGLKRVNEESLITEYLKPDIFVPAIAQGALGIEILSSSDNKDILKKLDDNDARTTVEAERSFMRRLNGGCHTLIGAYSKIEGKDLYIIGIYKIGDKIIKKDIFGPKEKSIELGITLAEKIINS</sequence>
<dbReference type="PROSITE" id="PS00533">
    <property type="entry name" value="PORPHOBILINOGEN_DEAM"/>
    <property type="match status" value="1"/>
</dbReference>
<dbReference type="InterPro" id="IPR000860">
    <property type="entry name" value="HemC"/>
</dbReference>
<feature type="domain" description="Porphobilinogen deaminase N-terminal" evidence="8">
    <location>
        <begin position="4"/>
        <end position="204"/>
    </location>
</feature>
<gene>
    <name evidence="7 10" type="primary">hemC</name>
    <name evidence="10" type="ORF">CM240_1129</name>
</gene>
<dbReference type="FunFam" id="3.40.190.10:FF:000005">
    <property type="entry name" value="Porphobilinogen deaminase"/>
    <property type="match status" value="1"/>
</dbReference>
<evidence type="ECO:0000256" key="7">
    <source>
        <dbReference type="HAMAP-Rule" id="MF_00260"/>
    </source>
</evidence>
<dbReference type="InterPro" id="IPR036803">
    <property type="entry name" value="Porphobilinogen_deaminase_C_sf"/>
</dbReference>
<comment type="subunit">
    <text evidence="3 7">Monomer.</text>
</comment>
<dbReference type="Gene3D" id="3.30.160.40">
    <property type="entry name" value="Porphobilinogen deaminase, C-terminal domain"/>
    <property type="match status" value="1"/>
</dbReference>
<comment type="miscellaneous">
    <text evidence="7">The porphobilinogen subunits are added to the dipyrromethane group.</text>
</comment>
<evidence type="ECO:0000313" key="11">
    <source>
        <dbReference type="Proteomes" id="UP000019426"/>
    </source>
</evidence>
<feature type="modified residue" description="S-(dipyrrolylmethanemethyl)cysteine" evidence="7">
    <location>
        <position position="236"/>
    </location>
</feature>
<dbReference type="KEGG" id="clt:CM240_1129"/>
<dbReference type="InterPro" id="IPR022417">
    <property type="entry name" value="Porphobilin_deaminase_N"/>
</dbReference>
<dbReference type="PIRSF" id="PIRSF001438">
    <property type="entry name" value="4pyrrol_synth_OHMeBilane_synth"/>
    <property type="match status" value="1"/>
</dbReference>
<dbReference type="STRING" id="1216932.CM240_1129"/>
<dbReference type="HOGENOM" id="CLU_019704_0_2_9"/>
<dbReference type="AlphaFoldDB" id="W6RVD5"/>
<dbReference type="NCBIfam" id="TIGR00212">
    <property type="entry name" value="hemC"/>
    <property type="match status" value="1"/>
</dbReference>
<comment type="cofactor">
    <cofactor evidence="7">
        <name>dipyrromethane</name>
        <dbReference type="ChEBI" id="CHEBI:60342"/>
    </cofactor>
    <text evidence="7">Binds 1 dipyrromethane group covalently.</text>
</comment>
<dbReference type="RefSeq" id="WP_044037250.1">
    <property type="nucleotide sequence ID" value="NZ_HG917868.1"/>
</dbReference>
<dbReference type="PATRIC" id="fig|1216932.3.peg.1119"/>
<dbReference type="PANTHER" id="PTHR11557">
    <property type="entry name" value="PORPHOBILINOGEN DEAMINASE"/>
    <property type="match status" value="1"/>
</dbReference>
<comment type="catalytic activity">
    <reaction evidence="6 7">
        <text>4 porphobilinogen + H2O = hydroxymethylbilane + 4 NH4(+)</text>
        <dbReference type="Rhea" id="RHEA:13185"/>
        <dbReference type="ChEBI" id="CHEBI:15377"/>
        <dbReference type="ChEBI" id="CHEBI:28938"/>
        <dbReference type="ChEBI" id="CHEBI:57845"/>
        <dbReference type="ChEBI" id="CHEBI:58126"/>
        <dbReference type="EC" id="2.5.1.61"/>
    </reaction>
</comment>
<dbReference type="GO" id="GO:0006782">
    <property type="term" value="P:protoporphyrinogen IX biosynthetic process"/>
    <property type="evidence" value="ECO:0007669"/>
    <property type="project" value="UniProtKB-UniRule"/>
</dbReference>
<dbReference type="OrthoDB" id="9810298at2"/>
<dbReference type="EMBL" id="HG917868">
    <property type="protein sequence ID" value="CDM68293.1"/>
    <property type="molecule type" value="Genomic_DNA"/>
</dbReference>
<evidence type="ECO:0000259" key="9">
    <source>
        <dbReference type="Pfam" id="PF03900"/>
    </source>
</evidence>
<proteinExistence type="inferred from homology"/>
<dbReference type="PRINTS" id="PR00151">
    <property type="entry name" value="PORPHBDMNASE"/>
</dbReference>
<dbReference type="Pfam" id="PF01379">
    <property type="entry name" value="Porphobil_deam"/>
    <property type="match status" value="1"/>
</dbReference>
<dbReference type="PANTHER" id="PTHR11557:SF0">
    <property type="entry name" value="PORPHOBILINOGEN DEAMINASE"/>
    <property type="match status" value="1"/>
</dbReference>
<protein>
    <recommendedName>
        <fullName evidence="7">Porphobilinogen deaminase</fullName>
        <shortName evidence="7">PBG</shortName>
        <ecNumber evidence="7">2.5.1.61</ecNumber>
    </recommendedName>
    <alternativeName>
        <fullName evidence="7">Hydroxymethylbilane synthase</fullName>
        <shortName evidence="7">HMBS</shortName>
    </alternativeName>
    <alternativeName>
        <fullName evidence="7">Pre-uroporphyrinogen synthase</fullName>
    </alternativeName>
</protein>
<evidence type="ECO:0000256" key="3">
    <source>
        <dbReference type="ARBA" id="ARBA00011245"/>
    </source>
</evidence>
<dbReference type="Pfam" id="PF03900">
    <property type="entry name" value="Porphobil_deamC"/>
    <property type="match status" value="1"/>
</dbReference>
<evidence type="ECO:0000256" key="4">
    <source>
        <dbReference type="ARBA" id="ARBA00022679"/>
    </source>
</evidence>
<keyword evidence="5 7" id="KW-0627">Porphyrin biosynthesis</keyword>
<dbReference type="GO" id="GO:0004418">
    <property type="term" value="F:hydroxymethylbilane synthase activity"/>
    <property type="evidence" value="ECO:0007669"/>
    <property type="project" value="UniProtKB-UniRule"/>
</dbReference>
<evidence type="ECO:0000259" key="8">
    <source>
        <dbReference type="Pfam" id="PF01379"/>
    </source>
</evidence>
<evidence type="ECO:0000256" key="1">
    <source>
        <dbReference type="ARBA" id="ARBA00002869"/>
    </source>
</evidence>
<evidence type="ECO:0000256" key="6">
    <source>
        <dbReference type="ARBA" id="ARBA00048169"/>
    </source>
</evidence>
<dbReference type="GO" id="GO:0005737">
    <property type="term" value="C:cytoplasm"/>
    <property type="evidence" value="ECO:0007669"/>
    <property type="project" value="UniProtKB-UniRule"/>
</dbReference>
<evidence type="ECO:0000256" key="5">
    <source>
        <dbReference type="ARBA" id="ARBA00023244"/>
    </source>
</evidence>
<dbReference type="InterPro" id="IPR022419">
    <property type="entry name" value="Porphobilin_deaminase_cofac_BS"/>
</dbReference>
<keyword evidence="11" id="KW-1185">Reference proteome</keyword>
<dbReference type="SUPFAM" id="SSF54782">
    <property type="entry name" value="Porphobilinogen deaminase (hydroxymethylbilane synthase), C-terminal domain"/>
    <property type="match status" value="1"/>
</dbReference>
<dbReference type="EC" id="2.5.1.61" evidence="7"/>
<reference evidence="10 11" key="1">
    <citation type="submission" date="2013-11" db="EMBL/GenBank/DDBJ databases">
        <title>Complete genome sequence of Clostridum sp. M2/40.</title>
        <authorList>
            <person name="Wibberg D."/>
            <person name="Puehler A."/>
            <person name="Schlueter A."/>
        </authorList>
    </citation>
    <scope>NUCLEOTIDE SEQUENCE [LARGE SCALE GENOMIC DNA]</scope>
    <source>
        <strain evidence="11">M2/40</strain>
    </source>
</reference>
<dbReference type="HAMAP" id="MF_00260">
    <property type="entry name" value="Porphobil_deam"/>
    <property type="match status" value="1"/>
</dbReference>
<organism evidence="10 11">
    <name type="scientific">Clostridium bornimense</name>
    <dbReference type="NCBI Taxonomy" id="1216932"/>
    <lineage>
        <taxon>Bacteria</taxon>
        <taxon>Bacillati</taxon>
        <taxon>Bacillota</taxon>
        <taxon>Clostridia</taxon>
        <taxon>Eubacteriales</taxon>
        <taxon>Clostridiaceae</taxon>
        <taxon>Clostridium</taxon>
    </lineage>
</organism>
<comment type="similarity">
    <text evidence="2 7">Belongs to the HMBS family.</text>
</comment>
<evidence type="ECO:0000313" key="10">
    <source>
        <dbReference type="EMBL" id="CDM68293.1"/>
    </source>
</evidence>
<name>W6RVD5_9CLOT</name>
<dbReference type="Proteomes" id="UP000019426">
    <property type="component" value="Chromosome M2/40_rep1"/>
</dbReference>
<dbReference type="eggNOG" id="COG0181">
    <property type="taxonomic scope" value="Bacteria"/>
</dbReference>
<dbReference type="SUPFAM" id="SSF53850">
    <property type="entry name" value="Periplasmic binding protein-like II"/>
    <property type="match status" value="1"/>
</dbReference>